<keyword evidence="1" id="KW-1133">Transmembrane helix</keyword>
<keyword evidence="1" id="KW-0472">Membrane</keyword>
<reference evidence="2" key="1">
    <citation type="journal article" date="2014" name="Front. Microbiol.">
        <title>High frequency of phylogenetically diverse reductive dehalogenase-homologous genes in deep subseafloor sedimentary metagenomes.</title>
        <authorList>
            <person name="Kawai M."/>
            <person name="Futagami T."/>
            <person name="Toyoda A."/>
            <person name="Takaki Y."/>
            <person name="Nishi S."/>
            <person name="Hori S."/>
            <person name="Arai W."/>
            <person name="Tsubouchi T."/>
            <person name="Morono Y."/>
            <person name="Uchiyama I."/>
            <person name="Ito T."/>
            <person name="Fujiyama A."/>
            <person name="Inagaki F."/>
            <person name="Takami H."/>
        </authorList>
    </citation>
    <scope>NUCLEOTIDE SEQUENCE</scope>
    <source>
        <strain evidence="2">Expedition CK06-06</strain>
    </source>
</reference>
<keyword evidence="1" id="KW-0812">Transmembrane</keyword>
<comment type="caution">
    <text evidence="2">The sequence shown here is derived from an EMBL/GenBank/DDBJ whole genome shotgun (WGS) entry which is preliminary data.</text>
</comment>
<organism evidence="2">
    <name type="scientific">marine sediment metagenome</name>
    <dbReference type="NCBI Taxonomy" id="412755"/>
    <lineage>
        <taxon>unclassified sequences</taxon>
        <taxon>metagenomes</taxon>
        <taxon>ecological metagenomes</taxon>
    </lineage>
</organism>
<accession>X0Y9R4</accession>
<evidence type="ECO:0000256" key="1">
    <source>
        <dbReference type="SAM" id="Phobius"/>
    </source>
</evidence>
<gene>
    <name evidence="2" type="ORF">S01H1_76436</name>
</gene>
<sequence length="135" mass="15560">MPEKETKPADKRIAWFREARDVGSWFLVFIVLALGGWVYMEDNREWRTEQLMIQRERLQVEMRRAQTDASRATGIGDIVRAVEQNNRVFAALTAAIDKDGKQDTDVMVRLSEAIEEGARSRRELKDGIIKALVRP</sequence>
<dbReference type="AlphaFoldDB" id="X0Y9R4"/>
<feature type="transmembrane region" description="Helical" evidence="1">
    <location>
        <begin position="22"/>
        <end position="40"/>
    </location>
</feature>
<dbReference type="EMBL" id="BARS01051296">
    <property type="protein sequence ID" value="GAG44027.1"/>
    <property type="molecule type" value="Genomic_DNA"/>
</dbReference>
<protein>
    <submittedName>
        <fullName evidence="2">Uncharacterized protein</fullName>
    </submittedName>
</protein>
<evidence type="ECO:0000313" key="2">
    <source>
        <dbReference type="EMBL" id="GAG44027.1"/>
    </source>
</evidence>
<name>X0Y9R4_9ZZZZ</name>
<proteinExistence type="predicted"/>